<gene>
    <name evidence="9" type="ORF">KSX_31700</name>
</gene>
<dbReference type="RefSeq" id="WP_220194366.1">
    <property type="nucleotide sequence ID" value="NZ_BNJF01000001.1"/>
</dbReference>
<dbReference type="Pfam" id="PF00528">
    <property type="entry name" value="BPD_transp_1"/>
    <property type="match status" value="1"/>
</dbReference>
<feature type="transmembrane region" description="Helical" evidence="7">
    <location>
        <begin position="134"/>
        <end position="154"/>
    </location>
</feature>
<dbReference type="GO" id="GO:0055085">
    <property type="term" value="P:transmembrane transport"/>
    <property type="evidence" value="ECO:0007669"/>
    <property type="project" value="InterPro"/>
</dbReference>
<evidence type="ECO:0000256" key="5">
    <source>
        <dbReference type="ARBA" id="ARBA00022989"/>
    </source>
</evidence>
<feature type="transmembrane region" description="Helical" evidence="7">
    <location>
        <begin position="175"/>
        <end position="201"/>
    </location>
</feature>
<reference evidence="9" key="1">
    <citation type="submission" date="2020-10" db="EMBL/GenBank/DDBJ databases">
        <title>Taxonomic study of unclassified bacteria belonging to the class Ktedonobacteria.</title>
        <authorList>
            <person name="Yabe S."/>
            <person name="Wang C.M."/>
            <person name="Zheng Y."/>
            <person name="Sakai Y."/>
            <person name="Cavaletti L."/>
            <person name="Monciardini P."/>
            <person name="Donadio S."/>
        </authorList>
    </citation>
    <scope>NUCLEOTIDE SEQUENCE</scope>
    <source>
        <strain evidence="9">SOSP1-1</strain>
    </source>
</reference>
<evidence type="ECO:0000313" key="9">
    <source>
        <dbReference type="EMBL" id="GHO45007.1"/>
    </source>
</evidence>
<keyword evidence="2 7" id="KW-0813">Transport</keyword>
<dbReference type="PANTHER" id="PTHR32243">
    <property type="entry name" value="MALTOSE TRANSPORT SYSTEM PERMEASE-RELATED"/>
    <property type="match status" value="1"/>
</dbReference>
<dbReference type="CDD" id="cd06261">
    <property type="entry name" value="TM_PBP2"/>
    <property type="match status" value="1"/>
</dbReference>
<evidence type="ECO:0000256" key="3">
    <source>
        <dbReference type="ARBA" id="ARBA00022475"/>
    </source>
</evidence>
<dbReference type="InterPro" id="IPR050901">
    <property type="entry name" value="BP-dep_ABC_trans_perm"/>
</dbReference>
<dbReference type="PROSITE" id="PS50928">
    <property type="entry name" value="ABC_TM1"/>
    <property type="match status" value="1"/>
</dbReference>
<protein>
    <submittedName>
        <fullName evidence="9">Sugar ABC transporter permease</fullName>
    </submittedName>
</protein>
<keyword evidence="4 7" id="KW-0812">Transmembrane</keyword>
<evidence type="ECO:0000256" key="2">
    <source>
        <dbReference type="ARBA" id="ARBA00022448"/>
    </source>
</evidence>
<keyword evidence="10" id="KW-1185">Reference proteome</keyword>
<keyword evidence="3" id="KW-1003">Cell membrane</keyword>
<organism evidence="9 10">
    <name type="scientific">Ktedonospora formicarum</name>
    <dbReference type="NCBI Taxonomy" id="2778364"/>
    <lineage>
        <taxon>Bacteria</taxon>
        <taxon>Bacillati</taxon>
        <taxon>Chloroflexota</taxon>
        <taxon>Ktedonobacteria</taxon>
        <taxon>Ktedonobacterales</taxon>
        <taxon>Ktedonobacteraceae</taxon>
        <taxon>Ktedonospora</taxon>
    </lineage>
</organism>
<evidence type="ECO:0000256" key="1">
    <source>
        <dbReference type="ARBA" id="ARBA00004651"/>
    </source>
</evidence>
<sequence length="273" mass="30015">MVVRRIIIPSFLYLILTILGLLFLIPLLWPILASINPKASLLLELPSIVTLSNYFDIINDGLVLQPFANSLIMAVCTMVLVILLSGLAAYPLSRYQFPFKAQIMYFILFTSALPLLALVTPLYAMYTFLNLQDTLLGCILFFTASSLPFSIWLMKNFLDAVPLELEEAAWIDGASILGSFVHILLPLAAPGIAVVGVWSFLGAWTNFFVPLIILQSTDLLPASVHIFTFFGAYGQVDYGQLAAYAMLYALPAVLLYTVVSRFFVKGVSGGLKG</sequence>
<dbReference type="GO" id="GO:0005886">
    <property type="term" value="C:plasma membrane"/>
    <property type="evidence" value="ECO:0007669"/>
    <property type="project" value="UniProtKB-SubCell"/>
</dbReference>
<feature type="transmembrane region" description="Helical" evidence="7">
    <location>
        <begin position="104"/>
        <end position="128"/>
    </location>
</feature>
<feature type="transmembrane region" description="Helical" evidence="7">
    <location>
        <begin position="242"/>
        <end position="264"/>
    </location>
</feature>
<evidence type="ECO:0000259" key="8">
    <source>
        <dbReference type="PROSITE" id="PS50928"/>
    </source>
</evidence>
<evidence type="ECO:0000313" key="10">
    <source>
        <dbReference type="Proteomes" id="UP000612362"/>
    </source>
</evidence>
<proteinExistence type="inferred from homology"/>
<dbReference type="SUPFAM" id="SSF161098">
    <property type="entry name" value="MetI-like"/>
    <property type="match status" value="1"/>
</dbReference>
<comment type="similarity">
    <text evidence="7">Belongs to the binding-protein-dependent transport system permease family.</text>
</comment>
<dbReference type="InterPro" id="IPR035906">
    <property type="entry name" value="MetI-like_sf"/>
</dbReference>
<feature type="transmembrane region" description="Helical" evidence="7">
    <location>
        <begin position="207"/>
        <end position="230"/>
    </location>
</feature>
<evidence type="ECO:0000256" key="6">
    <source>
        <dbReference type="ARBA" id="ARBA00023136"/>
    </source>
</evidence>
<feature type="transmembrane region" description="Helical" evidence="7">
    <location>
        <begin position="71"/>
        <end position="92"/>
    </location>
</feature>
<name>A0A8J3I2F4_9CHLR</name>
<dbReference type="Gene3D" id="1.10.3720.10">
    <property type="entry name" value="MetI-like"/>
    <property type="match status" value="1"/>
</dbReference>
<keyword evidence="6 7" id="KW-0472">Membrane</keyword>
<comment type="caution">
    <text evidence="9">The sequence shown here is derived from an EMBL/GenBank/DDBJ whole genome shotgun (WGS) entry which is preliminary data.</text>
</comment>
<feature type="domain" description="ABC transmembrane type-1" evidence="8">
    <location>
        <begin position="67"/>
        <end position="259"/>
    </location>
</feature>
<evidence type="ECO:0000256" key="4">
    <source>
        <dbReference type="ARBA" id="ARBA00022692"/>
    </source>
</evidence>
<dbReference type="Proteomes" id="UP000612362">
    <property type="component" value="Unassembled WGS sequence"/>
</dbReference>
<dbReference type="PANTHER" id="PTHR32243:SF18">
    <property type="entry name" value="INNER MEMBRANE ABC TRANSPORTER PERMEASE PROTEIN YCJP"/>
    <property type="match status" value="1"/>
</dbReference>
<dbReference type="EMBL" id="BNJF01000001">
    <property type="protein sequence ID" value="GHO45007.1"/>
    <property type="molecule type" value="Genomic_DNA"/>
</dbReference>
<keyword evidence="5 7" id="KW-1133">Transmembrane helix</keyword>
<dbReference type="AlphaFoldDB" id="A0A8J3I2F4"/>
<accession>A0A8J3I2F4</accession>
<feature type="transmembrane region" description="Helical" evidence="7">
    <location>
        <begin position="12"/>
        <end position="32"/>
    </location>
</feature>
<evidence type="ECO:0000256" key="7">
    <source>
        <dbReference type="RuleBase" id="RU363032"/>
    </source>
</evidence>
<dbReference type="InterPro" id="IPR000515">
    <property type="entry name" value="MetI-like"/>
</dbReference>
<comment type="subcellular location">
    <subcellularLocation>
        <location evidence="1 7">Cell membrane</location>
        <topology evidence="1 7">Multi-pass membrane protein</topology>
    </subcellularLocation>
</comment>